<comment type="caution">
    <text evidence="2">The sequence shown here is derived from an EMBL/GenBank/DDBJ whole genome shotgun (WGS) entry which is preliminary data.</text>
</comment>
<dbReference type="EMBL" id="CAMXCM010000001">
    <property type="protein sequence ID" value="CAI3929607.1"/>
    <property type="molecule type" value="Genomic_DNA"/>
</dbReference>
<feature type="transmembrane region" description="Helical" evidence="1">
    <location>
        <begin position="6"/>
        <end position="26"/>
    </location>
</feature>
<protein>
    <submittedName>
        <fullName evidence="2">Uncharacterized protein</fullName>
    </submittedName>
</protein>
<gene>
    <name evidence="3" type="ORF">R53529_LOCUS544</name>
    <name evidence="2" type="ORF">R53530_LOCUS557</name>
</gene>
<feature type="transmembrane region" description="Helical" evidence="1">
    <location>
        <begin position="76"/>
        <end position="97"/>
    </location>
</feature>
<keyword evidence="1" id="KW-0812">Transmembrane</keyword>
<dbReference type="Proteomes" id="UP001154255">
    <property type="component" value="Unassembled WGS sequence"/>
</dbReference>
<evidence type="ECO:0000313" key="4">
    <source>
        <dbReference type="Proteomes" id="UP001154255"/>
    </source>
</evidence>
<reference evidence="2" key="1">
    <citation type="submission" date="2022-10" db="EMBL/GenBank/DDBJ databases">
        <authorList>
            <person name="Botero Cardona J."/>
        </authorList>
    </citation>
    <scope>NUCLEOTIDE SEQUENCE</scope>
    <source>
        <strain evidence="2">LMG 31819</strain>
        <strain evidence="3">R-53529</strain>
    </source>
</reference>
<organism evidence="2 4">
    <name type="scientific">Commensalibacter communis</name>
    <dbReference type="NCBI Taxonomy" id="2972786"/>
    <lineage>
        <taxon>Bacteria</taxon>
        <taxon>Pseudomonadati</taxon>
        <taxon>Pseudomonadota</taxon>
        <taxon>Alphaproteobacteria</taxon>
        <taxon>Acetobacterales</taxon>
        <taxon>Acetobacteraceae</taxon>
    </lineage>
</organism>
<name>A0A9W4X5X2_9PROT</name>
<sequence length="99" mass="10752">MFSIFLIALIPIIILVIFIGLIIKLFHSKNKSIILAAILSIIFGVLFLAIGIVPILGALGSISGSGQYQEPYPPMLFLGMSSICFLIMIPLAIISFCKR</sequence>
<accession>A0A9W4X5X2</accession>
<evidence type="ECO:0000256" key="1">
    <source>
        <dbReference type="SAM" id="Phobius"/>
    </source>
</evidence>
<feature type="transmembrane region" description="Helical" evidence="1">
    <location>
        <begin position="33"/>
        <end position="56"/>
    </location>
</feature>
<proteinExistence type="predicted"/>
<keyword evidence="5" id="KW-1185">Reference proteome</keyword>
<keyword evidence="1" id="KW-0472">Membrane</keyword>
<evidence type="ECO:0000313" key="2">
    <source>
        <dbReference type="EMBL" id="CAI3929607.1"/>
    </source>
</evidence>
<dbReference type="AlphaFoldDB" id="A0A9W4X5X2"/>
<dbReference type="Proteomes" id="UP001154259">
    <property type="component" value="Unassembled WGS sequence"/>
</dbReference>
<evidence type="ECO:0000313" key="5">
    <source>
        <dbReference type="Proteomes" id="UP001154259"/>
    </source>
</evidence>
<dbReference type="EMBL" id="CAMXCS010000001">
    <property type="protein sequence ID" value="CAI3931342.1"/>
    <property type="molecule type" value="Genomic_DNA"/>
</dbReference>
<evidence type="ECO:0000313" key="3">
    <source>
        <dbReference type="EMBL" id="CAI3931342.1"/>
    </source>
</evidence>
<keyword evidence="1" id="KW-1133">Transmembrane helix</keyword>